<proteinExistence type="predicted"/>
<evidence type="ECO:0000313" key="2">
    <source>
        <dbReference type="EMBL" id="MFC5972790.1"/>
    </source>
</evidence>
<dbReference type="PANTHER" id="PTHR36930:SF1">
    <property type="entry name" value="MOSC DOMAIN-CONTAINING PROTEIN"/>
    <property type="match status" value="1"/>
</dbReference>
<dbReference type="InterPro" id="IPR052716">
    <property type="entry name" value="MOSC_domain"/>
</dbReference>
<reference evidence="2 3" key="1">
    <citation type="journal article" date="2019" name="Int. J. Syst. Evol. Microbiol.">
        <title>The Global Catalogue of Microorganisms (GCM) 10K type strain sequencing project: providing services to taxonomists for standard genome sequencing and annotation.</title>
        <authorList>
            <consortium name="The Broad Institute Genomics Platform"/>
            <consortium name="The Broad Institute Genome Sequencing Center for Infectious Disease"/>
            <person name="Wu L."/>
            <person name="Ma J."/>
        </authorList>
    </citation>
    <scope>NUCLEOTIDE SEQUENCE [LARGE SCALE GENOMIC DNA]</scope>
    <source>
        <strain evidence="2 3">CGMCC 1.12543</strain>
    </source>
</reference>
<dbReference type="Proteomes" id="UP001596099">
    <property type="component" value="Unassembled WGS sequence"/>
</dbReference>
<dbReference type="AlphaFoldDB" id="A0ABD5RRP4"/>
<dbReference type="Gene3D" id="2.40.33.20">
    <property type="entry name" value="PK beta-barrel domain-like"/>
    <property type="match status" value="1"/>
</dbReference>
<evidence type="ECO:0000259" key="1">
    <source>
        <dbReference type="PROSITE" id="PS51340"/>
    </source>
</evidence>
<dbReference type="PROSITE" id="PS51340">
    <property type="entry name" value="MOSC"/>
    <property type="match status" value="1"/>
</dbReference>
<gene>
    <name evidence="2" type="ORF">ACFPYI_15745</name>
</gene>
<keyword evidence="3" id="KW-1185">Reference proteome</keyword>
<sequence>MDGVNADDGDAPEAGVAETRTVVAIHVAPESGAPVESRDRVEAVAGRGLRGDRYFADEGTFSASASETPRDVTLVERESLDAVAEEYGVVLEPGEHRRNLTVEGVALDHLVGDRFRVGSAVFEGVERCEPCSYLEGLLEKRGVREALVHRGGIRARVVESGAVGRGDPVTPL</sequence>
<name>A0ABD5RRP4_9EURY</name>
<organism evidence="2 3">
    <name type="scientific">Halomarina salina</name>
    <dbReference type="NCBI Taxonomy" id="1872699"/>
    <lineage>
        <taxon>Archaea</taxon>
        <taxon>Methanobacteriati</taxon>
        <taxon>Methanobacteriota</taxon>
        <taxon>Stenosarchaea group</taxon>
        <taxon>Halobacteria</taxon>
        <taxon>Halobacteriales</taxon>
        <taxon>Natronomonadaceae</taxon>
        <taxon>Halomarina</taxon>
    </lineage>
</organism>
<dbReference type="InterPro" id="IPR011037">
    <property type="entry name" value="Pyrv_Knase-like_insert_dom_sf"/>
</dbReference>
<dbReference type="InterPro" id="IPR005302">
    <property type="entry name" value="MoCF_Sase_C"/>
</dbReference>
<accession>A0ABD5RRP4</accession>
<feature type="domain" description="MOSC" evidence="1">
    <location>
        <begin position="33"/>
        <end position="172"/>
    </location>
</feature>
<dbReference type="Pfam" id="PF03473">
    <property type="entry name" value="MOSC"/>
    <property type="match status" value="1"/>
</dbReference>
<comment type="caution">
    <text evidence="2">The sequence shown here is derived from an EMBL/GenBank/DDBJ whole genome shotgun (WGS) entry which is preliminary data.</text>
</comment>
<dbReference type="EMBL" id="JBHSQH010000001">
    <property type="protein sequence ID" value="MFC5972790.1"/>
    <property type="molecule type" value="Genomic_DNA"/>
</dbReference>
<dbReference type="RefSeq" id="WP_247416609.1">
    <property type="nucleotide sequence ID" value="NZ_JALLGW010000001.1"/>
</dbReference>
<dbReference type="SUPFAM" id="SSF50800">
    <property type="entry name" value="PK beta-barrel domain-like"/>
    <property type="match status" value="1"/>
</dbReference>
<dbReference type="PANTHER" id="PTHR36930">
    <property type="entry name" value="METAL-SULFUR CLUSTER BIOSYNTHESIS PROTEINS YUAD-RELATED"/>
    <property type="match status" value="1"/>
</dbReference>
<protein>
    <submittedName>
        <fullName evidence="2">MOSC domain-containing protein</fullName>
    </submittedName>
</protein>
<evidence type="ECO:0000313" key="3">
    <source>
        <dbReference type="Proteomes" id="UP001596099"/>
    </source>
</evidence>